<dbReference type="InterPro" id="IPR000391">
    <property type="entry name" value="Rng_hydr_dOase-bsu"/>
</dbReference>
<comment type="caution">
    <text evidence="6">The sequence shown here is derived from an EMBL/GenBank/DDBJ whole genome shotgun (WGS) entry which is preliminary data.</text>
</comment>
<dbReference type="EMBL" id="JAJGNA010000001">
    <property type="protein sequence ID" value="MCC4306979.1"/>
    <property type="molecule type" value="Genomic_DNA"/>
</dbReference>
<comment type="similarity">
    <text evidence="1">Belongs to the bacterial ring-hydroxylating dioxygenase beta subunit family.</text>
</comment>
<sequence length="170" mass="19342">MEAIKKDQAAPGLDQGQLVQAIERFNTDYCRALDDGRLHDWVEFFTEDACYVVSGRENHDAKLPVGLVYCEGKGMLKDRALAILETSMFAPRYLRHFVTNTYAEPQDDGTIVAGANYMLTQVLMDQPTATLHQVGCYLDRFVFENGELKLQERRAIYDNLLLNNDLVYPV</sequence>
<accession>A0A9Q3UKV1</accession>
<keyword evidence="7" id="KW-1185">Reference proteome</keyword>
<organism evidence="6 7">
    <name type="scientific">Alloalcanivorax marinus</name>
    <dbReference type="NCBI Taxonomy" id="1177169"/>
    <lineage>
        <taxon>Bacteria</taxon>
        <taxon>Pseudomonadati</taxon>
        <taxon>Pseudomonadota</taxon>
        <taxon>Gammaproteobacteria</taxon>
        <taxon>Oceanospirillales</taxon>
        <taxon>Alcanivoracaceae</taxon>
        <taxon>Alloalcanivorax</taxon>
    </lineage>
</organism>
<evidence type="ECO:0000313" key="6">
    <source>
        <dbReference type="EMBL" id="MCC4306979.1"/>
    </source>
</evidence>
<dbReference type="RefSeq" id="WP_228232093.1">
    <property type="nucleotide sequence ID" value="NZ_ARXL01000038.1"/>
</dbReference>
<feature type="domain" description="SnoaL-like" evidence="5">
    <location>
        <begin position="20"/>
        <end position="154"/>
    </location>
</feature>
<dbReference type="CDD" id="cd00667">
    <property type="entry name" value="ring_hydroxylating_dioxygenases_beta"/>
    <property type="match status" value="1"/>
</dbReference>
<keyword evidence="4" id="KW-0560">Oxidoreductase</keyword>
<protein>
    <submittedName>
        <fullName evidence="6">Aromatic-ring-hydroxylating dioxygenase subunit beta</fullName>
    </submittedName>
</protein>
<evidence type="ECO:0000259" key="5">
    <source>
        <dbReference type="Pfam" id="PF13577"/>
    </source>
</evidence>
<dbReference type="AlphaFoldDB" id="A0A9Q3UKV1"/>
<proteinExistence type="inferred from homology"/>
<reference evidence="6" key="1">
    <citation type="submission" date="2021-10" db="EMBL/GenBank/DDBJ databases">
        <title>The diversity and Nitrogen Metabolism of Culturable Nitrate-Utilizing Bacteria Within the Oxygen Minimum Zone of the Changjiang (Yangtze River)Estuary.</title>
        <authorList>
            <person name="Zhang D."/>
            <person name="Zheng J."/>
            <person name="Liu S."/>
            <person name="He W."/>
        </authorList>
    </citation>
    <scope>NUCLEOTIDE SEQUENCE</scope>
    <source>
        <strain evidence="6">FXH-223</strain>
    </source>
</reference>
<dbReference type="GO" id="GO:0051213">
    <property type="term" value="F:dioxygenase activity"/>
    <property type="evidence" value="ECO:0007669"/>
    <property type="project" value="UniProtKB-KW"/>
</dbReference>
<gene>
    <name evidence="6" type="ORF">LL252_00220</name>
</gene>
<dbReference type="Gene3D" id="3.10.450.50">
    <property type="match status" value="1"/>
</dbReference>
<dbReference type="SUPFAM" id="SSF54427">
    <property type="entry name" value="NTF2-like"/>
    <property type="match status" value="1"/>
</dbReference>
<dbReference type="Pfam" id="PF13577">
    <property type="entry name" value="SnoaL_4"/>
    <property type="match status" value="1"/>
</dbReference>
<keyword evidence="2" id="KW-0058">Aromatic hydrocarbons catabolism</keyword>
<evidence type="ECO:0000256" key="1">
    <source>
        <dbReference type="ARBA" id="ARBA00009570"/>
    </source>
</evidence>
<name>A0A9Q3UKV1_9GAMM</name>
<evidence type="ECO:0000256" key="2">
    <source>
        <dbReference type="ARBA" id="ARBA00022797"/>
    </source>
</evidence>
<evidence type="ECO:0000256" key="3">
    <source>
        <dbReference type="ARBA" id="ARBA00022964"/>
    </source>
</evidence>
<evidence type="ECO:0000313" key="7">
    <source>
        <dbReference type="Proteomes" id="UP001108027"/>
    </source>
</evidence>
<evidence type="ECO:0000256" key="4">
    <source>
        <dbReference type="ARBA" id="ARBA00023002"/>
    </source>
</evidence>
<dbReference type="InterPro" id="IPR037401">
    <property type="entry name" value="SnoaL-like"/>
</dbReference>
<dbReference type="Proteomes" id="UP001108027">
    <property type="component" value="Unassembled WGS sequence"/>
</dbReference>
<dbReference type="InterPro" id="IPR032710">
    <property type="entry name" value="NTF2-like_dom_sf"/>
</dbReference>
<keyword evidence="3 6" id="KW-0223">Dioxygenase</keyword>